<dbReference type="AlphaFoldDB" id="A0A0F4G7H9"/>
<feature type="transmembrane region" description="Helical" evidence="1">
    <location>
        <begin position="33"/>
        <end position="53"/>
    </location>
</feature>
<keyword evidence="3" id="KW-1185">Reference proteome</keyword>
<evidence type="ECO:0000256" key="1">
    <source>
        <dbReference type="SAM" id="Phobius"/>
    </source>
</evidence>
<dbReference type="OrthoDB" id="5242705at2759"/>
<dbReference type="PANTHER" id="PTHR35394">
    <property type="entry name" value="DUF3176 DOMAIN-CONTAINING PROTEIN"/>
    <property type="match status" value="1"/>
</dbReference>
<dbReference type="Proteomes" id="UP000033647">
    <property type="component" value="Unassembled WGS sequence"/>
</dbReference>
<keyword evidence="1" id="KW-0812">Transmembrane</keyword>
<keyword evidence="1" id="KW-1133">Transmembrane helix</keyword>
<dbReference type="EMBL" id="LAFY01004292">
    <property type="protein sequence ID" value="KJX93336.1"/>
    <property type="molecule type" value="Genomic_DNA"/>
</dbReference>
<name>A0A0F4G7H9_9PEZI</name>
<comment type="caution">
    <text evidence="2">The sequence shown here is derived from an EMBL/GenBank/DDBJ whole genome shotgun (WGS) entry which is preliminary data.</text>
</comment>
<accession>A0A0F4G7H9</accession>
<dbReference type="PANTHER" id="PTHR35394:SF5">
    <property type="entry name" value="DUF3176 DOMAIN-CONTAINING PROTEIN"/>
    <property type="match status" value="1"/>
</dbReference>
<gene>
    <name evidence="2" type="ORF">TI39_contig4333g00001</name>
</gene>
<proteinExistence type="predicted"/>
<dbReference type="InterPro" id="IPR021514">
    <property type="entry name" value="DUF3176"/>
</dbReference>
<evidence type="ECO:0000313" key="2">
    <source>
        <dbReference type="EMBL" id="KJX93336.1"/>
    </source>
</evidence>
<keyword evidence="1" id="KW-0472">Membrane</keyword>
<feature type="transmembrane region" description="Helical" evidence="1">
    <location>
        <begin position="132"/>
        <end position="150"/>
    </location>
</feature>
<sequence>MKPGVPSLQSPEEMSKKSTSWDKILLDTWLPEIFILVLSVACLVTIIVVLSVYDGTLSRELPYGITLNAIVSVLATASRSALLFPVAACIGQLKWCWYAKKRPLHDIQTFDDASRGPWGALTFLSRRRAQSAATVGAIVTVLALAFDPFLQQVLSYPTKIRPSENSRAIATKVSAWYFNTEDDLMYRAINAGIWANNSDFTAKPICDTGNCIWDRRIQSIGWCSKCENATSYAKITDCDFENMSVNMNPFYYRGKALKDNDEVMTCSATLSGGNAVQMAEFSGSIDGVPPGYYTLRPSYIWTLNNDSSVPPRESRWSNTSFLGVENPVLAIGSLSLDFFAQSRDRDHDQAPYSPRAGSTEECVLSLCEIEYSLSVTNGTPVMDNVTFDWGHTVRYSDGRKCWQPNLCSIRYRQAAVPHLSQGLNNGSFIFHNTSMMSFCPDDLASGRWNSIGAAIASTQRIVTSNSLSSAVRGIAASLTELGLRGDEGVFTHTVEGTAYESGTFVHVAWMWIALPVALEIATVLLLVATVWQTRVQKIRMWKSSVLPLLYHHLAEDLLEQAEVLEKVSDMEVAARSTSVELVHL</sequence>
<reference evidence="2 3" key="1">
    <citation type="submission" date="2015-03" db="EMBL/GenBank/DDBJ databases">
        <title>RNA-seq based gene annotation and comparative genomics of four Zymoseptoria species reveal species-specific pathogenicity related genes and transposable element activity.</title>
        <authorList>
            <person name="Grandaubert J."/>
            <person name="Bhattacharyya A."/>
            <person name="Stukenbrock E.H."/>
        </authorList>
    </citation>
    <scope>NUCLEOTIDE SEQUENCE [LARGE SCALE GENOMIC DNA]</scope>
    <source>
        <strain evidence="2 3">Zb18110</strain>
    </source>
</reference>
<evidence type="ECO:0000313" key="3">
    <source>
        <dbReference type="Proteomes" id="UP000033647"/>
    </source>
</evidence>
<feature type="transmembrane region" description="Helical" evidence="1">
    <location>
        <begin position="508"/>
        <end position="531"/>
    </location>
</feature>
<protein>
    <submittedName>
        <fullName evidence="2">Uncharacterized protein</fullName>
    </submittedName>
</protein>
<organism evidence="2 3">
    <name type="scientific">Zymoseptoria brevis</name>
    <dbReference type="NCBI Taxonomy" id="1047168"/>
    <lineage>
        <taxon>Eukaryota</taxon>
        <taxon>Fungi</taxon>
        <taxon>Dikarya</taxon>
        <taxon>Ascomycota</taxon>
        <taxon>Pezizomycotina</taxon>
        <taxon>Dothideomycetes</taxon>
        <taxon>Dothideomycetidae</taxon>
        <taxon>Mycosphaerellales</taxon>
        <taxon>Mycosphaerellaceae</taxon>
        <taxon>Zymoseptoria</taxon>
    </lineage>
</organism>
<dbReference type="Pfam" id="PF11374">
    <property type="entry name" value="DUF3176"/>
    <property type="match status" value="1"/>
</dbReference>